<name>A0A8T1WAK8_9STRA</name>
<proteinExistence type="predicted"/>
<dbReference type="AlphaFoldDB" id="A0A8T1WAK8"/>
<feature type="chain" id="PRO_5035780239" evidence="1">
    <location>
        <begin position="33"/>
        <end position="526"/>
    </location>
</feature>
<dbReference type="OrthoDB" id="111407at2759"/>
<keyword evidence="1" id="KW-0732">Signal</keyword>
<feature type="signal peptide" evidence="1">
    <location>
        <begin position="1"/>
        <end position="32"/>
    </location>
</feature>
<evidence type="ECO:0000256" key="1">
    <source>
        <dbReference type="SAM" id="SignalP"/>
    </source>
</evidence>
<evidence type="ECO:0000313" key="3">
    <source>
        <dbReference type="Proteomes" id="UP000694044"/>
    </source>
</evidence>
<dbReference type="EMBL" id="JAGDFM010000033">
    <property type="protein sequence ID" value="KAG7390335.1"/>
    <property type="molecule type" value="Genomic_DNA"/>
</dbReference>
<dbReference type="Proteomes" id="UP000694044">
    <property type="component" value="Unassembled WGS sequence"/>
</dbReference>
<protein>
    <submittedName>
        <fullName evidence="2">Vacuolar protein sorting-associated protein 54</fullName>
    </submittedName>
</protein>
<sequence length="526" mass="59328">MEAPERHPRRSPVPSLLVLGWWVAVSLHLCRALNCALPQPLLVGIQNATAVQLPVDVELTTTSASAGASSDLIFVATHNARNIPWNQKITIDTPGRHRVLAIVASPISVCSRTDFFVFDGYLSPESNAKTEDPPALGCQLTPELHLLIFWSAMPDDDFSRLLRAMTALSDITSYPETDYHLRLRGVFRADLGVGHRINENWYREFYGKTYYSLYFGTPDRVDMVYVKGDGAFHVALVEDLCPKYAYDLKREMVLNTNMFALKNLLREQSSQWYQVHTTQTRQESDADYNFLFGETGREIFHSLRLDHLWPAVTYEGLRVANGIYIVPWRRVFIAIDAMEVLGAMMQSEWYRFDLDVPEIHAELTPGMLDPDPTSSQENIHRAAFLGSSRLPLLAHLPTDSLWYKGRLELKSVKEFRVLKENTWGQQLPPCSTVGDAAALLSSQDVAVMPEEGSLRDHVRQLQQRVEHFNHTVIVVGASIDGPFTIWDGNHRAIALVLTQPDSHLLLVYVGVSSKFTSPHRGSLFCP</sequence>
<comment type="caution">
    <text evidence="2">The sequence shown here is derived from an EMBL/GenBank/DDBJ whole genome shotgun (WGS) entry which is preliminary data.</text>
</comment>
<accession>A0A8T1WAK8</accession>
<evidence type="ECO:0000313" key="2">
    <source>
        <dbReference type="EMBL" id="KAG7390335.1"/>
    </source>
</evidence>
<gene>
    <name evidence="2" type="primary">VPS54_1</name>
    <name evidence="2" type="ORF">PHYPSEUDO_008163</name>
</gene>
<organism evidence="2 3">
    <name type="scientific">Phytophthora pseudosyringae</name>
    <dbReference type="NCBI Taxonomy" id="221518"/>
    <lineage>
        <taxon>Eukaryota</taxon>
        <taxon>Sar</taxon>
        <taxon>Stramenopiles</taxon>
        <taxon>Oomycota</taxon>
        <taxon>Peronosporomycetes</taxon>
        <taxon>Peronosporales</taxon>
        <taxon>Peronosporaceae</taxon>
        <taxon>Phytophthora</taxon>
    </lineage>
</organism>
<reference evidence="2" key="1">
    <citation type="submission" date="2021-02" db="EMBL/GenBank/DDBJ databases">
        <authorList>
            <person name="Palmer J.M."/>
        </authorList>
    </citation>
    <scope>NUCLEOTIDE SEQUENCE</scope>
    <source>
        <strain evidence="2">SCRP734</strain>
    </source>
</reference>
<keyword evidence="3" id="KW-1185">Reference proteome</keyword>